<comment type="caution">
    <text evidence="1">The sequence shown here is derived from an EMBL/GenBank/DDBJ whole genome shotgun (WGS) entry which is preliminary data.</text>
</comment>
<proteinExistence type="predicted"/>
<evidence type="ECO:0000313" key="2">
    <source>
        <dbReference type="Proteomes" id="UP000618795"/>
    </source>
</evidence>
<evidence type="ECO:0000313" key="1">
    <source>
        <dbReference type="EMBL" id="GGU99019.1"/>
    </source>
</evidence>
<name>A0A918IDL6_9ACTN</name>
<sequence>MDRGRGRAGNGPWWVWACGVLGASEVGRAAGLSPQCAADAAMLGGEPGGARRIPVRIVVARTVPGLVPVLTGVRIADPPFATDLLPVSVVHCAVDRPELWLPPGQAAALDRLARLLTAHRAQPPEAVLHAAPRTAAWLRVRGSQTPAGPFFGTGWAGTDEVARALRRCHDLTAAAPSSSALDAAVAALLREQAGIRARMRAACLPWPAPGSGPGRPAASEPGRDIPHLEVVDLPVASADRTGPESGWALRRAALELLHAAHLVLAVLPAAELGGDMAPSPAVTVLGRLLDRVRRAPHPPAVVLVATVAGLRGPDGMADLESWLRHRGGRTLGPAAAGLPVRALALSEAGRAVWLLDGPARRPGYAVRQAEADCAASGLTALCDDVLRPLIEEAPSHVPELTVRRVRAACRDIRLGCLDLTARRGEPVDTEAAAAGTDQERDARELWDCLEAFAVSALAERTVRRSAAEGAGPRGD</sequence>
<dbReference type="Proteomes" id="UP000618795">
    <property type="component" value="Unassembled WGS sequence"/>
</dbReference>
<accession>A0A918IDL6</accession>
<protein>
    <submittedName>
        <fullName evidence="1">Uncharacterized protein</fullName>
    </submittedName>
</protein>
<dbReference type="EMBL" id="BMTD01000008">
    <property type="protein sequence ID" value="GGU99019.1"/>
    <property type="molecule type" value="Genomic_DNA"/>
</dbReference>
<dbReference type="AlphaFoldDB" id="A0A918IDL6"/>
<keyword evidence="2" id="KW-1185">Reference proteome</keyword>
<gene>
    <name evidence="1" type="ORF">GCM10010260_39000</name>
</gene>
<reference evidence="1" key="1">
    <citation type="journal article" date="2014" name="Int. J. Syst. Evol. Microbiol.">
        <title>Complete genome sequence of Corynebacterium casei LMG S-19264T (=DSM 44701T), isolated from a smear-ripened cheese.</title>
        <authorList>
            <consortium name="US DOE Joint Genome Institute (JGI-PGF)"/>
            <person name="Walter F."/>
            <person name="Albersmeier A."/>
            <person name="Kalinowski J."/>
            <person name="Ruckert C."/>
        </authorList>
    </citation>
    <scope>NUCLEOTIDE SEQUENCE</scope>
    <source>
        <strain evidence="1">JCM 4369</strain>
    </source>
</reference>
<reference evidence="1" key="2">
    <citation type="submission" date="2020-09" db="EMBL/GenBank/DDBJ databases">
        <authorList>
            <person name="Sun Q."/>
            <person name="Ohkuma M."/>
        </authorList>
    </citation>
    <scope>NUCLEOTIDE SEQUENCE</scope>
    <source>
        <strain evidence="1">JCM 4369</strain>
    </source>
</reference>
<organism evidence="1 2">
    <name type="scientific">Streptomyces filipinensis</name>
    <dbReference type="NCBI Taxonomy" id="66887"/>
    <lineage>
        <taxon>Bacteria</taxon>
        <taxon>Bacillati</taxon>
        <taxon>Actinomycetota</taxon>
        <taxon>Actinomycetes</taxon>
        <taxon>Kitasatosporales</taxon>
        <taxon>Streptomycetaceae</taxon>
        <taxon>Streptomyces</taxon>
    </lineage>
</organism>